<proteinExistence type="predicted"/>
<dbReference type="EMBL" id="QFXE01000010">
    <property type="protein sequence ID" value="RDH86347.1"/>
    <property type="molecule type" value="Genomic_DNA"/>
</dbReference>
<comment type="caution">
    <text evidence="1">The sequence shown here is derived from an EMBL/GenBank/DDBJ whole genome shotgun (WGS) entry which is preliminary data.</text>
</comment>
<organism evidence="1 2">
    <name type="scientific">endosymbiont of Escarpia spicata</name>
    <dbReference type="NCBI Taxonomy" id="2200908"/>
    <lineage>
        <taxon>Bacteria</taxon>
        <taxon>Pseudomonadati</taxon>
        <taxon>Pseudomonadota</taxon>
        <taxon>Gammaproteobacteria</taxon>
        <taxon>sulfur-oxidizing symbionts</taxon>
    </lineage>
</organism>
<keyword evidence="2" id="KW-1185">Reference proteome</keyword>
<protein>
    <recommendedName>
        <fullName evidence="3">NolW-like domain-containing protein</fullName>
    </recommendedName>
</protein>
<evidence type="ECO:0008006" key="3">
    <source>
        <dbReference type="Google" id="ProtNLM"/>
    </source>
</evidence>
<gene>
    <name evidence="1" type="ORF">DIZ78_09250</name>
</gene>
<sequence>MTQSIYLIIILLFLPLQTQAESLGIFELKGRTHQEMIPLLKPFVGPEGTIEGMHNKLIIRTSPERLAEIKKIINEFDHAPRRMLIHVREHAPSQQQKQQVELHAGNDSIRIGTQSERGSIKRYTTESHTDASRTIQTLEGQSAFIKTGISRPVETGTGIIAGPIVGYQSTTEYQDISSGFHVTPQIIGDHIRLEITNRHAQPGRRQETVEHTESTTVVSVKPGEWIPLSSTGRAGSNRISDIGLQARTRTSDEHSTWIKVELLDR</sequence>
<evidence type="ECO:0000313" key="1">
    <source>
        <dbReference type="EMBL" id="RDH86347.1"/>
    </source>
</evidence>
<reference evidence="1 2" key="1">
    <citation type="journal article" date="2018" name="ISME J.">
        <title>Endosymbiont genomes yield clues of tubeworm success.</title>
        <authorList>
            <person name="Li Y."/>
            <person name="Liles M.R."/>
            <person name="Halanych K.M."/>
        </authorList>
    </citation>
    <scope>NUCLEOTIDE SEQUENCE [LARGE SCALE GENOMIC DNA]</scope>
    <source>
        <strain evidence="1">A1462</strain>
    </source>
</reference>
<dbReference type="AlphaFoldDB" id="A0A370DPX0"/>
<accession>A0A370DPX0</accession>
<name>A0A370DPX0_9GAMM</name>
<dbReference type="Proteomes" id="UP000254771">
    <property type="component" value="Unassembled WGS sequence"/>
</dbReference>
<evidence type="ECO:0000313" key="2">
    <source>
        <dbReference type="Proteomes" id="UP000254771"/>
    </source>
</evidence>